<dbReference type="EMBL" id="CP071795">
    <property type="protein sequence ID" value="QTD37460.1"/>
    <property type="molecule type" value="Genomic_DNA"/>
</dbReference>
<keyword evidence="5" id="KW-1185">Reference proteome</keyword>
<accession>A0ABX7ST87</accession>
<evidence type="ECO:0000313" key="5">
    <source>
        <dbReference type="Proteomes" id="UP000663935"/>
    </source>
</evidence>
<evidence type="ECO:0000313" key="4">
    <source>
        <dbReference type="EMBL" id="QTD37460.1"/>
    </source>
</evidence>
<feature type="chain" id="PRO_5047427595" description="tRNA (Guanine-N1)-methyltransferase" evidence="3">
    <location>
        <begin position="20"/>
        <end position="203"/>
    </location>
</feature>
<name>A0ABX7ST87_9FLAO</name>
<keyword evidence="2" id="KW-0472">Membrane</keyword>
<organism evidence="4 5">
    <name type="scientific">Polaribacter batillariae</name>
    <dbReference type="NCBI Taxonomy" id="2808900"/>
    <lineage>
        <taxon>Bacteria</taxon>
        <taxon>Pseudomonadati</taxon>
        <taxon>Bacteroidota</taxon>
        <taxon>Flavobacteriia</taxon>
        <taxon>Flavobacteriales</taxon>
        <taxon>Flavobacteriaceae</taxon>
    </lineage>
</organism>
<feature type="signal peptide" evidence="3">
    <location>
        <begin position="1"/>
        <end position="19"/>
    </location>
</feature>
<dbReference type="RefSeq" id="WP_207971630.1">
    <property type="nucleotide sequence ID" value="NZ_CP071795.1"/>
</dbReference>
<feature type="transmembrane region" description="Helical" evidence="2">
    <location>
        <begin position="134"/>
        <end position="152"/>
    </location>
</feature>
<keyword evidence="2" id="KW-0812">Transmembrane</keyword>
<evidence type="ECO:0000256" key="1">
    <source>
        <dbReference type="SAM" id="Coils"/>
    </source>
</evidence>
<evidence type="ECO:0000256" key="2">
    <source>
        <dbReference type="SAM" id="Phobius"/>
    </source>
</evidence>
<evidence type="ECO:0008006" key="6">
    <source>
        <dbReference type="Google" id="ProtNLM"/>
    </source>
</evidence>
<reference evidence="4 5" key="1">
    <citation type="submission" date="2021-03" db="EMBL/GenBank/DDBJ databases">
        <title>Complete genome of Polaribacter_sp.G4M1.</title>
        <authorList>
            <person name="Jeong S.W."/>
            <person name="Bae J.W."/>
        </authorList>
    </citation>
    <scope>NUCLEOTIDE SEQUENCE [LARGE SCALE GENOMIC DNA]</scope>
    <source>
        <strain evidence="4 5">G4M1</strain>
    </source>
</reference>
<evidence type="ECO:0000256" key="3">
    <source>
        <dbReference type="SAM" id="SignalP"/>
    </source>
</evidence>
<dbReference type="Proteomes" id="UP000663935">
    <property type="component" value="Chromosome"/>
</dbReference>
<keyword evidence="1" id="KW-0175">Coiled coil</keyword>
<gene>
    <name evidence="4" type="ORF">JL193_15440</name>
</gene>
<feature type="coiled-coil region" evidence="1">
    <location>
        <begin position="161"/>
        <end position="203"/>
    </location>
</feature>
<proteinExistence type="predicted"/>
<keyword evidence="3" id="KW-0732">Signal</keyword>
<keyword evidence="2" id="KW-1133">Transmembrane helix</keyword>
<protein>
    <recommendedName>
        <fullName evidence="6">tRNA (Guanine-N1)-methyltransferase</fullName>
    </recommendedName>
</protein>
<sequence length="203" mass="23879">MKFKLATFCLLICTMFSFAQENTQETVQEDNSLEGQFDKIYRTSTTYKPKGTPKRYKVVDIKKYEELKSNVLDSIKVFQKLVLEKESLLKIEKDNIQKIQTNLSKTQLDLETATNKENSIPLFGLQLNKTTYNLILWGVILVLTLALSYFAFKFSRSHVITKEAQSNLLEIEQEFEQHRKKSLEREQKLRRQLQDEINKQRNS</sequence>